<feature type="domain" description="ACT" evidence="4">
    <location>
        <begin position="144"/>
        <end position="216"/>
    </location>
</feature>
<dbReference type="EMBL" id="QRYQ01000009">
    <property type="protein sequence ID" value="RGU91772.1"/>
    <property type="molecule type" value="Genomic_DNA"/>
</dbReference>
<dbReference type="Gene3D" id="3.10.580.10">
    <property type="entry name" value="CBS-domain"/>
    <property type="match status" value="1"/>
</dbReference>
<protein>
    <submittedName>
        <fullName evidence="5">CBS domain-containing protein</fullName>
    </submittedName>
</protein>
<organism evidence="5 6">
    <name type="scientific">Holdemanella biformis</name>
    <dbReference type="NCBI Taxonomy" id="1735"/>
    <lineage>
        <taxon>Bacteria</taxon>
        <taxon>Bacillati</taxon>
        <taxon>Bacillota</taxon>
        <taxon>Erysipelotrichia</taxon>
        <taxon>Erysipelotrichales</taxon>
        <taxon>Erysipelotrichaceae</taxon>
        <taxon>Holdemanella</taxon>
    </lineage>
</organism>
<dbReference type="SMART" id="SM00116">
    <property type="entry name" value="CBS"/>
    <property type="match status" value="2"/>
</dbReference>
<dbReference type="InterPro" id="IPR045865">
    <property type="entry name" value="ACT-like_dom_sf"/>
</dbReference>
<proteinExistence type="predicted"/>
<sequence length="216" mass="23983">MFKVKDYMTKNVICAEPDATISQIIDLMKEKGIHRVPVVEKGQLVGLITEGMISNSGTTNATSLSIYELNYLLSKTTVSTVMVKKVISVDENELMEYATQKMLKNNIGCLPVTNAYGEVTGIVTQNDVFKCFLNVLGWDEVGSRITVSVKDEIGAIGKLSEIFVENKVNINHIGVYSFEDGIANLVIRCDTTEPDDLQADLERKGYKVLECFVRDK</sequence>
<dbReference type="PROSITE" id="PS51671">
    <property type="entry name" value="ACT"/>
    <property type="match status" value="1"/>
</dbReference>
<feature type="domain" description="CBS" evidence="3">
    <location>
        <begin position="82"/>
        <end position="140"/>
    </location>
</feature>
<dbReference type="SUPFAM" id="SSF55021">
    <property type="entry name" value="ACT-like"/>
    <property type="match status" value="1"/>
</dbReference>
<dbReference type="SUPFAM" id="SSF54631">
    <property type="entry name" value="CBS-domain pair"/>
    <property type="match status" value="1"/>
</dbReference>
<gene>
    <name evidence="5" type="ORF">DWW32_06015</name>
</gene>
<evidence type="ECO:0000256" key="1">
    <source>
        <dbReference type="ARBA" id="ARBA00023122"/>
    </source>
</evidence>
<dbReference type="InterPro" id="IPR000644">
    <property type="entry name" value="CBS_dom"/>
</dbReference>
<dbReference type="Pfam" id="PF01842">
    <property type="entry name" value="ACT"/>
    <property type="match status" value="1"/>
</dbReference>
<dbReference type="GeneID" id="66579265"/>
<evidence type="ECO:0000259" key="4">
    <source>
        <dbReference type="PROSITE" id="PS51671"/>
    </source>
</evidence>
<dbReference type="RefSeq" id="WP_118325117.1">
    <property type="nucleotide sequence ID" value="NZ_QRYH01000006.1"/>
</dbReference>
<accession>A0A395W6X3</accession>
<dbReference type="PROSITE" id="PS51371">
    <property type="entry name" value="CBS"/>
    <property type="match status" value="2"/>
</dbReference>
<evidence type="ECO:0000256" key="2">
    <source>
        <dbReference type="PROSITE-ProRule" id="PRU00703"/>
    </source>
</evidence>
<feature type="domain" description="CBS" evidence="3">
    <location>
        <begin position="8"/>
        <end position="63"/>
    </location>
</feature>
<dbReference type="Proteomes" id="UP000265489">
    <property type="component" value="Unassembled WGS sequence"/>
</dbReference>
<dbReference type="PANTHER" id="PTHR43080">
    <property type="entry name" value="CBS DOMAIN-CONTAINING PROTEIN CBSX3, MITOCHONDRIAL"/>
    <property type="match status" value="1"/>
</dbReference>
<dbReference type="CDD" id="cd04584">
    <property type="entry name" value="CBS_pair_AcuB_like"/>
    <property type="match status" value="1"/>
</dbReference>
<dbReference type="AlphaFoldDB" id="A0A395W6X3"/>
<dbReference type="Gene3D" id="3.30.70.260">
    <property type="match status" value="1"/>
</dbReference>
<evidence type="ECO:0000259" key="3">
    <source>
        <dbReference type="PROSITE" id="PS51371"/>
    </source>
</evidence>
<reference evidence="5 6" key="1">
    <citation type="submission" date="2018-08" db="EMBL/GenBank/DDBJ databases">
        <title>A genome reference for cultivated species of the human gut microbiota.</title>
        <authorList>
            <person name="Zou Y."/>
            <person name="Xue W."/>
            <person name="Luo G."/>
        </authorList>
    </citation>
    <scope>NUCLEOTIDE SEQUENCE [LARGE SCALE GENOMIC DNA]</scope>
    <source>
        <strain evidence="5 6">AF15-20</strain>
    </source>
</reference>
<dbReference type="InterPro" id="IPR051257">
    <property type="entry name" value="Diverse_CBS-Domain"/>
</dbReference>
<dbReference type="Pfam" id="PF00571">
    <property type="entry name" value="CBS"/>
    <property type="match status" value="2"/>
</dbReference>
<evidence type="ECO:0000313" key="5">
    <source>
        <dbReference type="EMBL" id="RGU91772.1"/>
    </source>
</evidence>
<evidence type="ECO:0000313" key="6">
    <source>
        <dbReference type="Proteomes" id="UP000265489"/>
    </source>
</evidence>
<comment type="caution">
    <text evidence="5">The sequence shown here is derived from an EMBL/GenBank/DDBJ whole genome shotgun (WGS) entry which is preliminary data.</text>
</comment>
<dbReference type="InterPro" id="IPR046342">
    <property type="entry name" value="CBS_dom_sf"/>
</dbReference>
<dbReference type="PANTHER" id="PTHR43080:SF2">
    <property type="entry name" value="CBS DOMAIN-CONTAINING PROTEIN"/>
    <property type="match status" value="1"/>
</dbReference>
<dbReference type="InterPro" id="IPR002912">
    <property type="entry name" value="ACT_dom"/>
</dbReference>
<name>A0A395W6X3_9FIRM</name>
<keyword evidence="1 2" id="KW-0129">CBS domain</keyword>